<evidence type="ECO:0000259" key="9">
    <source>
        <dbReference type="PROSITE" id="PS51294"/>
    </source>
</evidence>
<dbReference type="Pfam" id="PF04433">
    <property type="entry name" value="SWIRM"/>
    <property type="match status" value="1"/>
</dbReference>
<evidence type="ECO:0000256" key="2">
    <source>
        <dbReference type="ARBA" id="ARBA00022771"/>
    </source>
</evidence>
<dbReference type="PROSITE" id="PS50934">
    <property type="entry name" value="SWIRM"/>
    <property type="match status" value="1"/>
</dbReference>
<dbReference type="PROSITE" id="PS51294">
    <property type="entry name" value="HTH_MYB"/>
    <property type="match status" value="1"/>
</dbReference>
<dbReference type="GO" id="GO:0003713">
    <property type="term" value="F:transcription coactivator activity"/>
    <property type="evidence" value="ECO:0007669"/>
    <property type="project" value="InterPro"/>
</dbReference>
<dbReference type="InterPro" id="IPR009057">
    <property type="entry name" value="Homeodomain-like_sf"/>
</dbReference>
<evidence type="ECO:0000259" key="8">
    <source>
        <dbReference type="PROSITE" id="PS51293"/>
    </source>
</evidence>
<dbReference type="Pfam" id="PF00249">
    <property type="entry name" value="Myb_DNA-binding"/>
    <property type="match status" value="1"/>
</dbReference>
<sequence length="443" mass="51303">MDTHAQCPGCTITLQEPYIRCAECPVQTCLHCFARGLEVDRHKSDHNYIVIKHDFSLFDKAWTAAEEMRLLEAVADCGVGNWTDISHQMQTKSKQDCEHHYYRYYISDAKYPLPELEDPMISMHPAPVTYKMCEDPPRPAVASLSYTEMAGYLAARGDFTTEYNNYAETDLRELEFTETDGELDKELKISVLDIYWHCLKERQRRKRLVHMQFFTTRQVIVRNYGLINLQKLQAQSRRFDATIRSWVEGLRSMLKVCSPYEWDKYLEGLHYELELRQEIKRLQEYRHAGITRLRSARLYRNLKTSQDQTKERRNALTNVLSNLKDESATQQWLQRQAALGGAPVTLPNASRKSAPPLDIIGMPGYDKLLPREKEMCASVRLVPQAFLDFKTLLVNECRKHGCLKLAQARQMIKIDVNKTRKIYDFLVAEGLLNKEPLPAAGDG</sequence>
<organism evidence="10 11">
    <name type="scientific">Lingula anatina</name>
    <name type="common">Brachiopod</name>
    <name type="synonym">Lingula unguis</name>
    <dbReference type="NCBI Taxonomy" id="7574"/>
    <lineage>
        <taxon>Eukaryota</taxon>
        <taxon>Metazoa</taxon>
        <taxon>Spiralia</taxon>
        <taxon>Lophotrochozoa</taxon>
        <taxon>Brachiopoda</taxon>
        <taxon>Linguliformea</taxon>
        <taxon>Lingulata</taxon>
        <taxon>Lingulida</taxon>
        <taxon>Linguloidea</taxon>
        <taxon>Lingulidae</taxon>
        <taxon>Lingula</taxon>
    </lineage>
</organism>
<evidence type="ECO:0000313" key="11">
    <source>
        <dbReference type="RefSeq" id="XP_013398187.2"/>
    </source>
</evidence>
<dbReference type="KEGG" id="lak:106164723"/>
<evidence type="ECO:0000313" key="10">
    <source>
        <dbReference type="Proteomes" id="UP000085678"/>
    </source>
</evidence>
<evidence type="ECO:0000259" key="7">
    <source>
        <dbReference type="PROSITE" id="PS50934"/>
    </source>
</evidence>
<dbReference type="FunFam" id="1.10.10.10:FF:000087">
    <property type="entry name" value="Transcriptional adapter 2"/>
    <property type="match status" value="1"/>
</dbReference>
<feature type="domain" description="SWIRM" evidence="7">
    <location>
        <begin position="348"/>
        <end position="443"/>
    </location>
</feature>
<dbReference type="InParanoid" id="A0A1S3IIZ9"/>
<protein>
    <recommendedName>
        <fullName evidence="5">Transcriptional adapter</fullName>
    </recommendedName>
</protein>
<keyword evidence="4 5" id="KW-0539">Nucleus</keyword>
<gene>
    <name evidence="11" type="primary">LOC106164723</name>
</gene>
<feature type="domain" description="SANT" evidence="8">
    <location>
        <begin position="57"/>
        <end position="109"/>
    </location>
</feature>
<dbReference type="SUPFAM" id="SSF46689">
    <property type="entry name" value="Homeodomain-like"/>
    <property type="match status" value="2"/>
</dbReference>
<dbReference type="GO" id="GO:0003682">
    <property type="term" value="F:chromatin binding"/>
    <property type="evidence" value="ECO:0007669"/>
    <property type="project" value="TreeGrafter"/>
</dbReference>
<keyword evidence="10" id="KW-1185">Reference proteome</keyword>
<dbReference type="PANTHER" id="PTHR12374">
    <property type="entry name" value="TRANSCRIPTIONAL ADAPTOR 2 ADA2 -RELATED"/>
    <property type="match status" value="1"/>
</dbReference>
<dbReference type="PROSITE" id="PS51293">
    <property type="entry name" value="SANT"/>
    <property type="match status" value="1"/>
</dbReference>
<dbReference type="GO" id="GO:0006357">
    <property type="term" value="P:regulation of transcription by RNA polymerase II"/>
    <property type="evidence" value="ECO:0007669"/>
    <property type="project" value="InterPro"/>
</dbReference>
<dbReference type="Gene3D" id="1.10.10.60">
    <property type="entry name" value="Homeodomain-like"/>
    <property type="match status" value="1"/>
</dbReference>
<proteinExistence type="predicted"/>
<dbReference type="GO" id="GO:0005634">
    <property type="term" value="C:nucleus"/>
    <property type="evidence" value="ECO:0007669"/>
    <property type="project" value="UniProtKB-SubCell"/>
</dbReference>
<accession>A0A1S3IIZ9</accession>
<dbReference type="PANTHER" id="PTHR12374:SF20">
    <property type="entry name" value="TRANSCRIPTIONAL ADAPTER 2-ALPHA"/>
    <property type="match status" value="1"/>
</dbReference>
<dbReference type="GO" id="GO:0140672">
    <property type="term" value="C:ATAC complex"/>
    <property type="evidence" value="ECO:0007669"/>
    <property type="project" value="UniProtKB-ARBA"/>
</dbReference>
<feature type="domain" description="HTH myb-type" evidence="9">
    <location>
        <begin position="61"/>
        <end position="109"/>
    </location>
</feature>
<evidence type="ECO:0000256" key="5">
    <source>
        <dbReference type="PIRNR" id="PIRNR025024"/>
    </source>
</evidence>
<dbReference type="Gene3D" id="1.10.10.10">
    <property type="entry name" value="Winged helix-like DNA-binding domain superfamily/Winged helix DNA-binding domain"/>
    <property type="match status" value="1"/>
</dbReference>
<dbReference type="FunFam" id="1.10.10.60:FF:000110">
    <property type="entry name" value="Transcriptional adapter"/>
    <property type="match status" value="1"/>
</dbReference>
<dbReference type="Proteomes" id="UP000085678">
    <property type="component" value="Unplaced"/>
</dbReference>
<dbReference type="SUPFAM" id="SSF57850">
    <property type="entry name" value="RING/U-box"/>
    <property type="match status" value="1"/>
</dbReference>
<dbReference type="CDD" id="cd00167">
    <property type="entry name" value="SANT"/>
    <property type="match status" value="1"/>
</dbReference>
<keyword evidence="2" id="KW-0863">Zinc-finger</keyword>
<dbReference type="InterPro" id="IPR016827">
    <property type="entry name" value="Ada2/TADA2"/>
</dbReference>
<dbReference type="GeneID" id="106164723"/>
<dbReference type="AlphaFoldDB" id="A0A1S3IIZ9"/>
<dbReference type="STRING" id="7574.A0A1S3IIZ9"/>
<keyword evidence="1" id="KW-0479">Metal-binding</keyword>
<dbReference type="InterPro" id="IPR017884">
    <property type="entry name" value="SANT_dom"/>
</dbReference>
<dbReference type="InterPro" id="IPR000433">
    <property type="entry name" value="Znf_ZZ"/>
</dbReference>
<name>A0A1S3IIZ9_LINAN</name>
<keyword evidence="5" id="KW-0805">Transcription regulation</keyword>
<evidence type="ECO:0000256" key="3">
    <source>
        <dbReference type="ARBA" id="ARBA00022833"/>
    </source>
</evidence>
<feature type="domain" description="Myb-like" evidence="6">
    <location>
        <begin position="62"/>
        <end position="105"/>
    </location>
</feature>
<dbReference type="InterPro" id="IPR017930">
    <property type="entry name" value="Myb_dom"/>
</dbReference>
<evidence type="ECO:0000256" key="1">
    <source>
        <dbReference type="ARBA" id="ARBA00022723"/>
    </source>
</evidence>
<evidence type="ECO:0000256" key="4">
    <source>
        <dbReference type="ARBA" id="ARBA00023242"/>
    </source>
</evidence>
<reference evidence="11" key="1">
    <citation type="submission" date="2025-08" db="UniProtKB">
        <authorList>
            <consortium name="RefSeq"/>
        </authorList>
    </citation>
    <scope>IDENTIFICATION</scope>
    <source>
        <tissue evidence="11">Gonads</tissue>
    </source>
</reference>
<dbReference type="FunCoup" id="A0A1S3IIZ9">
    <property type="interactions" value="636"/>
</dbReference>
<dbReference type="Pfam" id="PF22941">
    <property type="entry name" value="TADA2A-like_3rd"/>
    <property type="match status" value="1"/>
</dbReference>
<keyword evidence="3" id="KW-0862">Zinc</keyword>
<dbReference type="RefSeq" id="XP_013398187.2">
    <property type="nucleotide sequence ID" value="XM_013542733.2"/>
</dbReference>
<comment type="subcellular location">
    <subcellularLocation>
        <location evidence="5">Nucleus</location>
    </subcellularLocation>
</comment>
<dbReference type="InterPro" id="IPR001005">
    <property type="entry name" value="SANT/Myb"/>
</dbReference>
<keyword evidence="5" id="KW-0804">Transcription</keyword>
<dbReference type="PROSITE" id="PS50090">
    <property type="entry name" value="MYB_LIKE"/>
    <property type="match status" value="1"/>
</dbReference>
<dbReference type="PIRSF" id="PIRSF025024">
    <property type="entry name" value="Transcriptional_adaptor_2"/>
    <property type="match status" value="1"/>
</dbReference>
<dbReference type="SMART" id="SM00717">
    <property type="entry name" value="SANT"/>
    <property type="match status" value="1"/>
</dbReference>
<dbReference type="InterPro" id="IPR036388">
    <property type="entry name" value="WH-like_DNA-bd_sf"/>
</dbReference>
<dbReference type="GO" id="GO:0006338">
    <property type="term" value="P:chromatin remodeling"/>
    <property type="evidence" value="ECO:0007669"/>
    <property type="project" value="TreeGrafter"/>
</dbReference>
<dbReference type="Pfam" id="PF25299">
    <property type="entry name" value="ZZ_ADA2"/>
    <property type="match status" value="1"/>
</dbReference>
<dbReference type="InterPro" id="IPR055141">
    <property type="entry name" value="TADA2A_B-like_dom"/>
</dbReference>
<dbReference type="GO" id="GO:0008270">
    <property type="term" value="F:zinc ion binding"/>
    <property type="evidence" value="ECO:0007669"/>
    <property type="project" value="UniProtKB-KW"/>
</dbReference>
<dbReference type="OrthoDB" id="270417at2759"/>
<dbReference type="InterPro" id="IPR007526">
    <property type="entry name" value="SWIRM"/>
</dbReference>
<evidence type="ECO:0000259" key="6">
    <source>
        <dbReference type="PROSITE" id="PS50090"/>
    </source>
</evidence>